<dbReference type="Proteomes" id="UP000411588">
    <property type="component" value="Unassembled WGS sequence"/>
</dbReference>
<dbReference type="EC" id="3.5.1.28" evidence="2"/>
<feature type="domain" description="MurNAc-LAA" evidence="1">
    <location>
        <begin position="66"/>
        <end position="169"/>
    </location>
</feature>
<dbReference type="SMART" id="SM00646">
    <property type="entry name" value="Ami_3"/>
    <property type="match status" value="1"/>
</dbReference>
<sequence length="240" mass="26496">MKIGINCGHTKTGAGSGAVGIISESLETRNVGYKVIDKLKKLGNNVVDCTIIDKASTQSECLSKIVAQANRQDLDWFISIHFNAGRGRGCEVYTYKGKQYQDAVDVCKNISKLGFTNRGVKDGSGLYVVKKTKAKSMLIEVCFVDSEDANKYLVLGADKLATAIVEAITKHVSSAEEDNYNRYKHTIVYSGDDKVAADLLGLYYKRANESYLVTDIKDYKPHKTQNLYVVGGGASKKWWR</sequence>
<protein>
    <submittedName>
        <fullName evidence="2">Cell wall hydrolase (Endolysin)</fullName>
        <ecNumber evidence="2">3.5.1.28</ecNumber>
    </submittedName>
</protein>
<keyword evidence="2" id="KW-0378">Hydrolase</keyword>
<dbReference type="GO" id="GO:0008745">
    <property type="term" value="F:N-acetylmuramoyl-L-alanine amidase activity"/>
    <property type="evidence" value="ECO:0007669"/>
    <property type="project" value="UniProtKB-EC"/>
</dbReference>
<organism evidence="2 3">
    <name type="scientific">Clostridioides difficile</name>
    <name type="common">Peptoclostridium difficile</name>
    <dbReference type="NCBI Taxonomy" id="1496"/>
    <lineage>
        <taxon>Bacteria</taxon>
        <taxon>Bacillati</taxon>
        <taxon>Bacillota</taxon>
        <taxon>Clostridia</taxon>
        <taxon>Peptostreptococcales</taxon>
        <taxon>Peptostreptococcaceae</taxon>
        <taxon>Clostridioides</taxon>
    </lineage>
</organism>
<dbReference type="InterPro" id="IPR002508">
    <property type="entry name" value="MurNAc-LAA_cat"/>
</dbReference>
<comment type="caution">
    <text evidence="2">The sequence shown here is derived from an EMBL/GenBank/DDBJ whole genome shotgun (WGS) entry which is preliminary data.</text>
</comment>
<evidence type="ECO:0000313" key="2">
    <source>
        <dbReference type="EMBL" id="VFD32991.1"/>
    </source>
</evidence>
<evidence type="ECO:0000259" key="1">
    <source>
        <dbReference type="SMART" id="SM00646"/>
    </source>
</evidence>
<reference evidence="2 3" key="1">
    <citation type="submission" date="2019-02" db="EMBL/GenBank/DDBJ databases">
        <authorList>
            <consortium name="Pathogen Informatics"/>
        </authorList>
    </citation>
    <scope>NUCLEOTIDE SEQUENCE [LARGE SCALE GENOMIC DNA]</scope>
    <source>
        <strain evidence="3">clo34</strain>
    </source>
</reference>
<gene>
    <name evidence="2" type="primary">cwlC_2</name>
    <name evidence="2" type="ORF">SAMEA1402399_02350</name>
</gene>
<proteinExistence type="predicted"/>
<dbReference type="PANTHER" id="PTHR30032:SF1">
    <property type="entry name" value="N-ACETYLMURAMOYL-L-ALANINE AMIDASE LYTC"/>
    <property type="match status" value="1"/>
</dbReference>
<dbReference type="GO" id="GO:0009253">
    <property type="term" value="P:peptidoglycan catabolic process"/>
    <property type="evidence" value="ECO:0007669"/>
    <property type="project" value="InterPro"/>
</dbReference>
<dbReference type="CDD" id="cd02696">
    <property type="entry name" value="MurNAc-LAA"/>
    <property type="match status" value="1"/>
</dbReference>
<dbReference type="Pfam" id="PF01520">
    <property type="entry name" value="Amidase_3"/>
    <property type="match status" value="1"/>
</dbReference>
<dbReference type="AlphaFoldDB" id="A0AB74QCF2"/>
<dbReference type="Gene3D" id="3.40.50.12090">
    <property type="match status" value="1"/>
</dbReference>
<dbReference type="PANTHER" id="PTHR30032">
    <property type="entry name" value="N-ACETYLMURAMOYL-L-ALANINE AMIDASE-RELATED"/>
    <property type="match status" value="1"/>
</dbReference>
<accession>A0AB74QCF2</accession>
<dbReference type="SUPFAM" id="SSF53187">
    <property type="entry name" value="Zn-dependent exopeptidases"/>
    <property type="match status" value="1"/>
</dbReference>
<dbReference type="InterPro" id="IPR051922">
    <property type="entry name" value="Bact_Sporulation_Assoc"/>
</dbReference>
<dbReference type="RefSeq" id="WP_021359029.1">
    <property type="nucleotide sequence ID" value="NZ_CAACZS010000006.1"/>
</dbReference>
<name>A0AB74QCF2_CLODI</name>
<evidence type="ECO:0000313" key="3">
    <source>
        <dbReference type="Proteomes" id="UP000411588"/>
    </source>
</evidence>
<dbReference type="EMBL" id="CAADAN010000008">
    <property type="protein sequence ID" value="VFD32991.1"/>
    <property type="molecule type" value="Genomic_DNA"/>
</dbReference>
<dbReference type="Gene3D" id="3.40.630.40">
    <property type="entry name" value="Zn-dependent exopeptidases"/>
    <property type="match status" value="1"/>
</dbReference>